<evidence type="ECO:0000256" key="2">
    <source>
        <dbReference type="ARBA" id="ARBA00023015"/>
    </source>
</evidence>
<comment type="similarity">
    <text evidence="1">Belongs to the LysR transcriptional regulatory family.</text>
</comment>
<dbReference type="GO" id="GO:0000976">
    <property type="term" value="F:transcription cis-regulatory region binding"/>
    <property type="evidence" value="ECO:0007669"/>
    <property type="project" value="TreeGrafter"/>
</dbReference>
<evidence type="ECO:0000256" key="3">
    <source>
        <dbReference type="ARBA" id="ARBA00023125"/>
    </source>
</evidence>
<dbReference type="GO" id="GO:0003700">
    <property type="term" value="F:DNA-binding transcription factor activity"/>
    <property type="evidence" value="ECO:0007669"/>
    <property type="project" value="InterPro"/>
</dbReference>
<accession>A0A1M6XJL8</accession>
<name>A0A1M6XJL8_9GAMM</name>
<dbReference type="InterPro" id="IPR000847">
    <property type="entry name" value="LysR_HTH_N"/>
</dbReference>
<keyword evidence="2" id="KW-0805">Transcription regulation</keyword>
<evidence type="ECO:0000256" key="4">
    <source>
        <dbReference type="ARBA" id="ARBA00023163"/>
    </source>
</evidence>
<dbReference type="PRINTS" id="PR00039">
    <property type="entry name" value="HTHLYSR"/>
</dbReference>
<dbReference type="RefSeq" id="WP_073261816.1">
    <property type="nucleotide sequence ID" value="NZ_FRBQ01000001.1"/>
</dbReference>
<dbReference type="Gene3D" id="1.10.10.10">
    <property type="entry name" value="Winged helix-like DNA-binding domain superfamily/Winged helix DNA-binding domain"/>
    <property type="match status" value="1"/>
</dbReference>
<dbReference type="SUPFAM" id="SSF53850">
    <property type="entry name" value="Periplasmic binding protein-like II"/>
    <property type="match status" value="1"/>
</dbReference>
<dbReference type="OrthoDB" id="9786526at2"/>
<feature type="domain" description="HTH lysR-type" evidence="5">
    <location>
        <begin position="2"/>
        <end position="59"/>
    </location>
</feature>
<dbReference type="EMBL" id="FRBQ01000001">
    <property type="protein sequence ID" value="SHL06106.1"/>
    <property type="molecule type" value="Genomic_DNA"/>
</dbReference>
<keyword evidence="4" id="KW-0804">Transcription</keyword>
<protein>
    <submittedName>
        <fullName evidence="6">Transcriptional regulator, LysR family</fullName>
    </submittedName>
</protein>
<dbReference type="CDD" id="cd05466">
    <property type="entry name" value="PBP2_LTTR_substrate"/>
    <property type="match status" value="1"/>
</dbReference>
<dbReference type="InterPro" id="IPR036390">
    <property type="entry name" value="WH_DNA-bd_sf"/>
</dbReference>
<proteinExistence type="inferred from homology"/>
<sequence>MITFKQLEALYWIAELGSFETAANKLYMSQSAISKRIQELEDSFGVQLFDRSKRQARLTEKGSELLEYAKELLEKRDLLVERVSSSEVLVKRFRLGVTELTALTWLPALVERIRQTYPRVHIEPSVELSSDLFRKLGDDQLDLIIVPDVYDDARFIVTPLKAVENAWMCAPHMAPASSPIGLEELGSYTVLTQGSSSGTGLVYERWLSSHNVQMPRTLTSHNLLVQVGLTLSGLGISYLPKQCLAHLVDAGTLSIISTKPGLPLIRYAAMYRLDRQMGLNGYVAQMAHKSCNFSKLLLNRTL</sequence>
<evidence type="ECO:0000259" key="5">
    <source>
        <dbReference type="PROSITE" id="PS50931"/>
    </source>
</evidence>
<dbReference type="InterPro" id="IPR005119">
    <property type="entry name" value="LysR_subst-bd"/>
</dbReference>
<evidence type="ECO:0000313" key="6">
    <source>
        <dbReference type="EMBL" id="SHL06106.1"/>
    </source>
</evidence>
<evidence type="ECO:0000313" key="7">
    <source>
        <dbReference type="Proteomes" id="UP000184305"/>
    </source>
</evidence>
<dbReference type="Pfam" id="PF03466">
    <property type="entry name" value="LysR_substrate"/>
    <property type="match status" value="1"/>
</dbReference>
<keyword evidence="7" id="KW-1185">Reference proteome</keyword>
<dbReference type="Gene3D" id="3.40.190.10">
    <property type="entry name" value="Periplasmic binding protein-like II"/>
    <property type="match status" value="2"/>
</dbReference>
<dbReference type="Pfam" id="PF00126">
    <property type="entry name" value="HTH_1"/>
    <property type="match status" value="1"/>
</dbReference>
<dbReference type="FunFam" id="1.10.10.10:FF:000001">
    <property type="entry name" value="LysR family transcriptional regulator"/>
    <property type="match status" value="1"/>
</dbReference>
<dbReference type="PANTHER" id="PTHR30126:SF40">
    <property type="entry name" value="HTH-TYPE TRANSCRIPTIONAL REGULATOR GLTR"/>
    <property type="match status" value="1"/>
</dbReference>
<dbReference type="SUPFAM" id="SSF46785">
    <property type="entry name" value="Winged helix' DNA-binding domain"/>
    <property type="match status" value="1"/>
</dbReference>
<dbReference type="PANTHER" id="PTHR30126">
    <property type="entry name" value="HTH-TYPE TRANSCRIPTIONAL REGULATOR"/>
    <property type="match status" value="1"/>
</dbReference>
<dbReference type="Proteomes" id="UP000184305">
    <property type="component" value="Unassembled WGS sequence"/>
</dbReference>
<gene>
    <name evidence="6" type="ORF">SAMN05216288_0945</name>
</gene>
<dbReference type="PROSITE" id="PS50931">
    <property type="entry name" value="HTH_LYSR"/>
    <property type="match status" value="1"/>
</dbReference>
<dbReference type="STRING" id="1220495.SAMN05216288_0945"/>
<evidence type="ECO:0000256" key="1">
    <source>
        <dbReference type="ARBA" id="ARBA00009437"/>
    </source>
</evidence>
<organism evidence="6 7">
    <name type="scientific">Phytopseudomonas punonensis</name>
    <dbReference type="NCBI Taxonomy" id="1220495"/>
    <lineage>
        <taxon>Bacteria</taxon>
        <taxon>Pseudomonadati</taxon>
        <taxon>Pseudomonadota</taxon>
        <taxon>Gammaproteobacteria</taxon>
        <taxon>Pseudomonadales</taxon>
        <taxon>Pseudomonadaceae</taxon>
        <taxon>Phytopseudomonas</taxon>
    </lineage>
</organism>
<dbReference type="InterPro" id="IPR036388">
    <property type="entry name" value="WH-like_DNA-bd_sf"/>
</dbReference>
<keyword evidence="3" id="KW-0238">DNA-binding</keyword>
<reference evidence="7" key="1">
    <citation type="submission" date="2016-11" db="EMBL/GenBank/DDBJ databases">
        <authorList>
            <person name="Varghese N."/>
            <person name="Submissions S."/>
        </authorList>
    </citation>
    <scope>NUCLEOTIDE SEQUENCE [LARGE SCALE GENOMIC DNA]</scope>
    <source>
        <strain evidence="7">CECT 8089</strain>
    </source>
</reference>
<dbReference type="AlphaFoldDB" id="A0A1M6XJL8"/>